<evidence type="ECO:0000313" key="2">
    <source>
        <dbReference type="Proteomes" id="UP001196413"/>
    </source>
</evidence>
<proteinExistence type="predicted"/>
<dbReference type="Proteomes" id="UP001196413">
    <property type="component" value="Unassembled WGS sequence"/>
</dbReference>
<sequence>MLKELNKAAKGWGTLNKTKTQLIKNPWCEGEQIKLGGSPDHGDYIVRVPWTFNEYDDQHERGSKHKKESSTGRT</sequence>
<keyword evidence="2" id="KW-1185">Reference proteome</keyword>
<protein>
    <submittedName>
        <fullName evidence="1">Uncharacterized protein</fullName>
    </submittedName>
</protein>
<reference evidence="1" key="1">
    <citation type="submission" date="2021-06" db="EMBL/GenBank/DDBJ databases">
        <title>Parelaphostrongylus tenuis whole genome reference sequence.</title>
        <authorList>
            <person name="Garwood T.J."/>
            <person name="Larsen P.A."/>
            <person name="Fountain-Jones N.M."/>
            <person name="Garbe J.R."/>
            <person name="Macchietto M.G."/>
            <person name="Kania S.A."/>
            <person name="Gerhold R.W."/>
            <person name="Richards J.E."/>
            <person name="Wolf T.M."/>
        </authorList>
    </citation>
    <scope>NUCLEOTIDE SEQUENCE</scope>
    <source>
        <strain evidence="1">MNPRO001-30</strain>
        <tissue evidence="1">Meninges</tissue>
    </source>
</reference>
<organism evidence="1 2">
    <name type="scientific">Parelaphostrongylus tenuis</name>
    <name type="common">Meningeal worm</name>
    <dbReference type="NCBI Taxonomy" id="148309"/>
    <lineage>
        <taxon>Eukaryota</taxon>
        <taxon>Metazoa</taxon>
        <taxon>Ecdysozoa</taxon>
        <taxon>Nematoda</taxon>
        <taxon>Chromadorea</taxon>
        <taxon>Rhabditida</taxon>
        <taxon>Rhabditina</taxon>
        <taxon>Rhabditomorpha</taxon>
        <taxon>Strongyloidea</taxon>
        <taxon>Metastrongylidae</taxon>
        <taxon>Parelaphostrongylus</taxon>
    </lineage>
</organism>
<evidence type="ECO:0000313" key="1">
    <source>
        <dbReference type="EMBL" id="KAJ1350407.1"/>
    </source>
</evidence>
<gene>
    <name evidence="1" type="ORF">KIN20_006192</name>
</gene>
<name>A0AAD5MJZ3_PARTN</name>
<dbReference type="EMBL" id="JAHQIW010000856">
    <property type="protein sequence ID" value="KAJ1350407.1"/>
    <property type="molecule type" value="Genomic_DNA"/>
</dbReference>
<dbReference type="AlphaFoldDB" id="A0AAD5MJZ3"/>
<accession>A0AAD5MJZ3</accession>
<comment type="caution">
    <text evidence="1">The sequence shown here is derived from an EMBL/GenBank/DDBJ whole genome shotgun (WGS) entry which is preliminary data.</text>
</comment>